<dbReference type="EMBL" id="VNHX01000005">
    <property type="protein sequence ID" value="TYP96589.1"/>
    <property type="molecule type" value="Genomic_DNA"/>
</dbReference>
<feature type="region of interest" description="Disordered" evidence="1">
    <location>
        <begin position="56"/>
        <end position="83"/>
    </location>
</feature>
<organism evidence="2 3">
    <name type="scientific">Sphingobacterium allocomposti</name>
    <dbReference type="NCBI Taxonomy" id="415956"/>
    <lineage>
        <taxon>Bacteria</taxon>
        <taxon>Pseudomonadati</taxon>
        <taxon>Bacteroidota</taxon>
        <taxon>Sphingobacteriia</taxon>
        <taxon>Sphingobacteriales</taxon>
        <taxon>Sphingobacteriaceae</taxon>
        <taxon>Sphingobacterium</taxon>
    </lineage>
</organism>
<evidence type="ECO:0000256" key="1">
    <source>
        <dbReference type="SAM" id="MobiDB-lite"/>
    </source>
</evidence>
<evidence type="ECO:0000313" key="2">
    <source>
        <dbReference type="EMBL" id="TYP96589.1"/>
    </source>
</evidence>
<comment type="caution">
    <text evidence="2">The sequence shown here is derived from an EMBL/GenBank/DDBJ whole genome shotgun (WGS) entry which is preliminary data.</text>
</comment>
<name>A0A5S5DPG6_9SPHI</name>
<gene>
    <name evidence="2" type="ORF">BC792_10580</name>
</gene>
<sequence length="83" mass="9612">MSLKDPILAIVNKIYEPSTMVERKFGRYDLAFKTDSEGRPILLFIGKKNEQGQIVGDRYSRRLKTDDKGNPIKDHWERKGKSS</sequence>
<dbReference type="RefSeq" id="WP_148907982.1">
    <property type="nucleotide sequence ID" value="NZ_VNHX01000005.1"/>
</dbReference>
<evidence type="ECO:0000313" key="3">
    <source>
        <dbReference type="Proteomes" id="UP000325105"/>
    </source>
</evidence>
<proteinExistence type="predicted"/>
<keyword evidence="3" id="KW-1185">Reference proteome</keyword>
<feature type="compositionally biased region" description="Basic and acidic residues" evidence="1">
    <location>
        <begin position="58"/>
        <end position="83"/>
    </location>
</feature>
<reference evidence="2 3" key="1">
    <citation type="submission" date="2019-07" db="EMBL/GenBank/DDBJ databases">
        <title>Genomic Encyclopedia of Archaeal and Bacterial Type Strains, Phase II (KMG-II): from individual species to whole genera.</title>
        <authorList>
            <person name="Goeker M."/>
        </authorList>
    </citation>
    <scope>NUCLEOTIDE SEQUENCE [LARGE SCALE GENOMIC DNA]</scope>
    <source>
        <strain evidence="2 3">DSM 18850</strain>
    </source>
</reference>
<accession>A0A5S5DPG6</accession>
<protein>
    <submittedName>
        <fullName evidence="2">Uncharacterized protein</fullName>
    </submittedName>
</protein>
<dbReference type="AlphaFoldDB" id="A0A5S5DPG6"/>
<dbReference type="Proteomes" id="UP000325105">
    <property type="component" value="Unassembled WGS sequence"/>
</dbReference>
<dbReference type="OrthoDB" id="770510at2"/>